<dbReference type="Gene3D" id="2.170.300.10">
    <property type="entry name" value="Tie2 ligand-binding domain superfamily"/>
    <property type="match status" value="2"/>
</dbReference>
<dbReference type="InterPro" id="IPR050348">
    <property type="entry name" value="Protein-Tyr_Phosphatase"/>
</dbReference>
<dbReference type="CDD" id="cd00047">
    <property type="entry name" value="PTPc"/>
    <property type="match status" value="2"/>
</dbReference>
<evidence type="ECO:0000256" key="3">
    <source>
        <dbReference type="ARBA" id="ARBA00022801"/>
    </source>
</evidence>
<dbReference type="SMART" id="SM00181">
    <property type="entry name" value="EGF"/>
    <property type="match status" value="6"/>
</dbReference>
<dbReference type="Pfam" id="PF22633">
    <property type="entry name" value="F5_F8_type_C_2"/>
    <property type="match status" value="2"/>
</dbReference>
<evidence type="ECO:0000259" key="7">
    <source>
        <dbReference type="PROSITE" id="PS50056"/>
    </source>
</evidence>
<feature type="chain" id="PRO_5036496784" description="protein-tyrosine-phosphatase" evidence="5">
    <location>
        <begin position="19"/>
        <end position="1069"/>
    </location>
</feature>
<name>A0A8W8NYN1_MAGGI</name>
<feature type="domain" description="Tyrosine-protein phosphatase" evidence="6">
    <location>
        <begin position="805"/>
        <end position="1059"/>
    </location>
</feature>
<dbReference type="InterPro" id="IPR000242">
    <property type="entry name" value="PTP_cat"/>
</dbReference>
<feature type="domain" description="Tyrosine specific protein phosphatases" evidence="7">
    <location>
        <begin position="686"/>
        <end position="761"/>
    </location>
</feature>
<evidence type="ECO:0000256" key="1">
    <source>
        <dbReference type="ARBA" id="ARBA00009580"/>
    </source>
</evidence>
<dbReference type="EnsemblMetazoa" id="G7550.1">
    <property type="protein sequence ID" value="G7550.1:cds"/>
    <property type="gene ID" value="G7550"/>
</dbReference>
<feature type="signal peptide" evidence="5">
    <location>
        <begin position="1"/>
        <end position="18"/>
    </location>
</feature>
<dbReference type="AlphaFoldDB" id="A0A8W8NYN1"/>
<evidence type="ECO:0000259" key="6">
    <source>
        <dbReference type="PROSITE" id="PS50055"/>
    </source>
</evidence>
<comment type="similarity">
    <text evidence="1">Belongs to the protein-tyrosine phosphatase family.</text>
</comment>
<evidence type="ECO:0000256" key="5">
    <source>
        <dbReference type="SAM" id="SignalP"/>
    </source>
</evidence>
<feature type="domain" description="Tyrosine specific protein phosphatases" evidence="7">
    <location>
        <begin position="976"/>
        <end position="1050"/>
    </location>
</feature>
<keyword evidence="4" id="KW-0904">Protein phosphatase</keyword>
<evidence type="ECO:0000313" key="8">
    <source>
        <dbReference type="EnsemblMetazoa" id="G7550.1:cds"/>
    </source>
</evidence>
<sequence length="1069" mass="119185">MNCIHCVFHVAGLLAAFAYEDISYKKFAIQSHTSTSANSEASNAVDGNIATCMRTGDIGSTSNHKTVWWKVDLGRVYNIYSISIHFKNYDGYRCKNASVYGSNCDTPCPTNCKENTCHMQNGTCFACKPGWTGTYCNTKCGKGWYGVNCSQHCVGHCKYNMSCNHATGQCDKGCASGWTGTTCNKECTDGTYGHNCVKNCSGHCLNDSPCNKQTGHCNGGCSPGYTNGDCSKEDISYKKVATQSPTSTSVNSEARNAVDGNIATCMRTGDIGSTSNHKTVWWKVDLGRVYNIYSINIQFKNYDGYRCKNASVYGSNCDTPCPTNCKENTCHIQNGTCFTCKPGWTGTYCNTKCGKGWYGVNCSQHCVGHCKYNMSCNHATGQCDEGCASGWTGTTCNKECTDGTYGHNCVNNCSGHCLSGSPCNKQTGYCDGGCSPGYTNGDCSKEPFNNNKPNPSDTGAVTVGGTVGSSVIVVIGVILAFLAIRLKRKSTNMAKRQSLMMETKPIDKEKPNTGLSNIQSCGSNTNDIEETTYALPEKTKRGPPTNKNIAVRNMKAQITNMSLNENAGFKSEYHDTKERRTYIATQGPKPKTIADFWTMIWQEEVCNIVCLTNLTEGTKNKCAQYWPDINDKLQGGTLTVRHLEEKTYAEYIFRRFKIHNKSTRTDRQVTMFHFTTWSDHGVADPLSLVVFHRHVIRATANSSGKYTVVHCSAGVGRTGTYIALDALYREGERTGKINVPMYVRTMRKDRMNMIQGDDQYRLVYLALRDAFSGRSKCLKTEKFLSYYQEHSCYTNCGDVEQKKLYSSDLEELLSLRKEYTQQDYISGRAQISANYSESVFPVEEFLCHLSYIKGHNTYYNAVLLQSFLEKDSLISAQYPLPDNTEDFLRLIKDFDARVVVFLCPLKDIESTSIWYPSSEGQTKFDGMFYIKNLSSTKAANVTINRLNIQPTGFNQMDITVLECPKWREKQKTSDKRILLDVIKAVKTEKTNEKGRVLVLSSDGATRCGPFFVVYNVLEQISVDREVDIFTAVRQIQIRRPECVSTVEEYQLCYDAVAEYLLNDCVYGNC</sequence>
<dbReference type="GO" id="GO:0004725">
    <property type="term" value="F:protein tyrosine phosphatase activity"/>
    <property type="evidence" value="ECO:0007669"/>
    <property type="project" value="UniProtKB-EC"/>
</dbReference>
<dbReference type="Gene3D" id="3.90.190.10">
    <property type="entry name" value="Protein tyrosine phosphatase superfamily"/>
    <property type="match status" value="2"/>
</dbReference>
<dbReference type="InterPro" id="IPR008979">
    <property type="entry name" value="Galactose-bd-like_sf"/>
</dbReference>
<dbReference type="InterPro" id="IPR016130">
    <property type="entry name" value="Tyr_Pase_AS"/>
</dbReference>
<dbReference type="PANTHER" id="PTHR19134:SF562">
    <property type="entry name" value="PROTEIN-TYROSINE-PHOSPHATASE"/>
    <property type="match status" value="1"/>
</dbReference>
<evidence type="ECO:0000256" key="2">
    <source>
        <dbReference type="ARBA" id="ARBA00013064"/>
    </source>
</evidence>
<dbReference type="GO" id="GO:0008045">
    <property type="term" value="P:motor neuron axon guidance"/>
    <property type="evidence" value="ECO:0007669"/>
    <property type="project" value="TreeGrafter"/>
</dbReference>
<organism evidence="8 9">
    <name type="scientific">Magallana gigas</name>
    <name type="common">Pacific oyster</name>
    <name type="synonym">Crassostrea gigas</name>
    <dbReference type="NCBI Taxonomy" id="29159"/>
    <lineage>
        <taxon>Eukaryota</taxon>
        <taxon>Metazoa</taxon>
        <taxon>Spiralia</taxon>
        <taxon>Lophotrochozoa</taxon>
        <taxon>Mollusca</taxon>
        <taxon>Bivalvia</taxon>
        <taxon>Autobranchia</taxon>
        <taxon>Pteriomorphia</taxon>
        <taxon>Ostreida</taxon>
        <taxon>Ostreoidea</taxon>
        <taxon>Ostreidae</taxon>
        <taxon>Magallana</taxon>
    </lineage>
</organism>
<evidence type="ECO:0000256" key="4">
    <source>
        <dbReference type="ARBA" id="ARBA00022912"/>
    </source>
</evidence>
<protein>
    <recommendedName>
        <fullName evidence="2">protein-tyrosine-phosphatase</fullName>
        <ecNumber evidence="2">3.1.3.48</ecNumber>
    </recommendedName>
</protein>
<dbReference type="InterPro" id="IPR029021">
    <property type="entry name" value="Prot-tyrosine_phosphatase-like"/>
</dbReference>
<reference evidence="8" key="1">
    <citation type="submission" date="2022-08" db="UniProtKB">
        <authorList>
            <consortium name="EnsemblMetazoa"/>
        </authorList>
    </citation>
    <scope>IDENTIFICATION</scope>
    <source>
        <strain evidence="8">05x7-T-G4-1.051#20</strain>
    </source>
</reference>
<feature type="domain" description="Tyrosine-protein phosphatase" evidence="6">
    <location>
        <begin position="544"/>
        <end position="770"/>
    </location>
</feature>
<dbReference type="PRINTS" id="PR00700">
    <property type="entry name" value="PRTYPHPHTASE"/>
</dbReference>
<dbReference type="PROSITE" id="PS50055">
    <property type="entry name" value="TYR_PHOSPHATASE_PTP"/>
    <property type="match status" value="2"/>
</dbReference>
<keyword evidence="5" id="KW-0732">Signal</keyword>
<keyword evidence="9" id="KW-1185">Reference proteome</keyword>
<dbReference type="SMART" id="SM00194">
    <property type="entry name" value="PTPc"/>
    <property type="match status" value="2"/>
</dbReference>
<accession>A0A8W8NYN1</accession>
<dbReference type="PANTHER" id="PTHR19134">
    <property type="entry name" value="RECEPTOR-TYPE TYROSINE-PROTEIN PHOSPHATASE"/>
    <property type="match status" value="1"/>
</dbReference>
<dbReference type="SMART" id="SM00404">
    <property type="entry name" value="PTPc_motif"/>
    <property type="match status" value="2"/>
</dbReference>
<dbReference type="SUPFAM" id="SSF49785">
    <property type="entry name" value="Galactose-binding domain-like"/>
    <property type="match status" value="2"/>
</dbReference>
<dbReference type="PROSITE" id="PS50056">
    <property type="entry name" value="TYR_PHOSPHATASE_2"/>
    <property type="match status" value="2"/>
</dbReference>
<keyword evidence="3" id="KW-0378">Hydrolase</keyword>
<proteinExistence type="inferred from homology"/>
<dbReference type="EC" id="3.1.3.48" evidence="2"/>
<dbReference type="Pfam" id="PF00102">
    <property type="entry name" value="Y_phosphatase"/>
    <property type="match status" value="2"/>
</dbReference>
<dbReference type="InterPro" id="IPR000742">
    <property type="entry name" value="EGF"/>
</dbReference>
<dbReference type="InterPro" id="IPR003595">
    <property type="entry name" value="Tyr_Pase_cat"/>
</dbReference>
<dbReference type="InterPro" id="IPR000387">
    <property type="entry name" value="Tyr_Pase_dom"/>
</dbReference>
<dbReference type="SUPFAM" id="SSF52799">
    <property type="entry name" value="(Phosphotyrosine protein) phosphatases II"/>
    <property type="match status" value="2"/>
</dbReference>
<dbReference type="Proteomes" id="UP000005408">
    <property type="component" value="Unassembled WGS sequence"/>
</dbReference>
<evidence type="ECO:0000313" key="9">
    <source>
        <dbReference type="Proteomes" id="UP000005408"/>
    </source>
</evidence>
<dbReference type="PROSITE" id="PS00383">
    <property type="entry name" value="TYR_PHOSPHATASE_1"/>
    <property type="match status" value="1"/>
</dbReference>